<evidence type="ECO:0000259" key="1">
    <source>
        <dbReference type="PROSITE" id="PS50994"/>
    </source>
</evidence>
<evidence type="ECO:0000313" key="2">
    <source>
        <dbReference type="EMBL" id="VDN35668.1"/>
    </source>
</evidence>
<dbReference type="OrthoDB" id="10062030at2759"/>
<feature type="domain" description="Integrase catalytic" evidence="1">
    <location>
        <begin position="1"/>
        <end position="73"/>
    </location>
</feature>
<dbReference type="GO" id="GO:0015074">
    <property type="term" value="P:DNA integration"/>
    <property type="evidence" value="ECO:0007669"/>
    <property type="project" value="InterPro"/>
</dbReference>
<dbReference type="Proteomes" id="UP000281553">
    <property type="component" value="Unassembled WGS sequence"/>
</dbReference>
<protein>
    <recommendedName>
        <fullName evidence="1">Integrase catalytic domain-containing protein</fullName>
    </recommendedName>
</protein>
<dbReference type="InterPro" id="IPR001584">
    <property type="entry name" value="Integrase_cat-core"/>
</dbReference>
<gene>
    <name evidence="2" type="ORF">DILT_LOCUS16834</name>
</gene>
<keyword evidence="3" id="KW-1185">Reference proteome</keyword>
<dbReference type="PROSITE" id="PS50994">
    <property type="entry name" value="INTEGRASE"/>
    <property type="match status" value="1"/>
</dbReference>
<dbReference type="InterPro" id="IPR036397">
    <property type="entry name" value="RNaseH_sf"/>
</dbReference>
<dbReference type="InterPro" id="IPR050951">
    <property type="entry name" value="Retrovirus_Pol_polyprotein"/>
</dbReference>
<dbReference type="GO" id="GO:0003676">
    <property type="term" value="F:nucleic acid binding"/>
    <property type="evidence" value="ECO:0007669"/>
    <property type="project" value="InterPro"/>
</dbReference>
<organism evidence="2 3">
    <name type="scientific">Dibothriocephalus latus</name>
    <name type="common">Fish tapeworm</name>
    <name type="synonym">Diphyllobothrium latum</name>
    <dbReference type="NCBI Taxonomy" id="60516"/>
    <lineage>
        <taxon>Eukaryota</taxon>
        <taxon>Metazoa</taxon>
        <taxon>Spiralia</taxon>
        <taxon>Lophotrochozoa</taxon>
        <taxon>Platyhelminthes</taxon>
        <taxon>Cestoda</taxon>
        <taxon>Eucestoda</taxon>
        <taxon>Diphyllobothriidea</taxon>
        <taxon>Diphyllobothriidae</taxon>
        <taxon>Dibothriocephalus</taxon>
    </lineage>
</organism>
<name>A0A3P7NJ98_DIBLA</name>
<dbReference type="Gene3D" id="3.30.420.10">
    <property type="entry name" value="Ribonuclease H-like superfamily/Ribonuclease H"/>
    <property type="match status" value="1"/>
</dbReference>
<dbReference type="InterPro" id="IPR012337">
    <property type="entry name" value="RNaseH-like_sf"/>
</dbReference>
<proteinExistence type="predicted"/>
<dbReference type="PANTHER" id="PTHR37984:SF5">
    <property type="entry name" value="PROTEIN NYNRIN-LIKE"/>
    <property type="match status" value="1"/>
</dbReference>
<evidence type="ECO:0000313" key="3">
    <source>
        <dbReference type="Proteomes" id="UP000281553"/>
    </source>
</evidence>
<reference evidence="2 3" key="1">
    <citation type="submission" date="2018-11" db="EMBL/GenBank/DDBJ databases">
        <authorList>
            <consortium name="Pathogen Informatics"/>
        </authorList>
    </citation>
    <scope>NUCLEOTIDE SEQUENCE [LARGE SCALE GENOMIC DNA]</scope>
</reference>
<dbReference type="SUPFAM" id="SSF53098">
    <property type="entry name" value="Ribonuclease H-like"/>
    <property type="match status" value="1"/>
</dbReference>
<dbReference type="EMBL" id="UYRU01087470">
    <property type="protein sequence ID" value="VDN35668.1"/>
    <property type="molecule type" value="Genomic_DNA"/>
</dbReference>
<accession>A0A3P7NJ98</accession>
<dbReference type="PANTHER" id="PTHR37984">
    <property type="entry name" value="PROTEIN CBG26694"/>
    <property type="match status" value="1"/>
</dbReference>
<sequence length="265" mass="29666">MNIKKTRTTAYHPQGNGQVERTNHTLINLLKAFIERHPPTTWDEVLPACLLAYRFTVNATTHYTPFFLTCGQEMQLPEDLVLPSSAKVKHVDTYASRVRKTLRIASEEARLHLQEGQWHQKAFYDRLAHGTPYKERDVVWVPAKFNPVWVGPYDVTRVLSDTTCLIRPHDRPHAAPFTDHFNRLKPAPPIYGIPCPPYDAGSPPVEDYLAVPSGGGSAIPEVYDDRQPVEKEVEVPVDGGPLVDLDNAAEDSVPFEGGAMLKHVG</sequence>
<dbReference type="AlphaFoldDB" id="A0A3P7NJ98"/>